<dbReference type="InterPro" id="IPR027911">
    <property type="entry name" value="DUF4604"/>
</dbReference>
<dbReference type="OrthoDB" id="5388322at2759"/>
<gene>
    <name evidence="3" type="ORF">Egran_03350</name>
</gene>
<accession>A0A232LXN4</accession>
<organism evidence="3 4">
    <name type="scientific">Elaphomyces granulatus</name>
    <dbReference type="NCBI Taxonomy" id="519963"/>
    <lineage>
        <taxon>Eukaryota</taxon>
        <taxon>Fungi</taxon>
        <taxon>Dikarya</taxon>
        <taxon>Ascomycota</taxon>
        <taxon>Pezizomycotina</taxon>
        <taxon>Eurotiomycetes</taxon>
        <taxon>Eurotiomycetidae</taxon>
        <taxon>Eurotiales</taxon>
        <taxon>Elaphomycetaceae</taxon>
        <taxon>Elaphomyces</taxon>
    </lineage>
</organism>
<keyword evidence="4" id="KW-1185">Reference proteome</keyword>
<dbReference type="Proteomes" id="UP000243515">
    <property type="component" value="Unassembled WGS sequence"/>
</dbReference>
<feature type="domain" description="DUF4604" evidence="2">
    <location>
        <begin position="6"/>
        <end position="167"/>
    </location>
</feature>
<feature type="region of interest" description="Disordered" evidence="1">
    <location>
        <begin position="23"/>
        <end position="171"/>
    </location>
</feature>
<feature type="compositionally biased region" description="Basic and acidic residues" evidence="1">
    <location>
        <begin position="62"/>
        <end position="88"/>
    </location>
</feature>
<comment type="caution">
    <text evidence="3">The sequence shown here is derived from an EMBL/GenBank/DDBJ whole genome shotgun (WGS) entry which is preliminary data.</text>
</comment>
<name>A0A232LXN4_9EURO</name>
<sequence length="171" mass="19188">MAFKAKNLTYEANEPSFLRKLRSEYGGNSVRHERPQQRPRKPKAENDDDEPTYVYEETNEYITKEEYESLVRDGKIEGGGEKTDRDSPNKAVPPALSGKEKVDRAEVAIDGSKSRQALAEIGGPKKRKQAKVIGEEKAVDDHEAPQAGSSNPKTKQKKKKIKLSFDEPETT</sequence>
<evidence type="ECO:0000256" key="1">
    <source>
        <dbReference type="SAM" id="MobiDB-lite"/>
    </source>
</evidence>
<evidence type="ECO:0000259" key="2">
    <source>
        <dbReference type="Pfam" id="PF15377"/>
    </source>
</evidence>
<evidence type="ECO:0000313" key="3">
    <source>
        <dbReference type="EMBL" id="OXV08882.1"/>
    </source>
</evidence>
<dbReference type="AlphaFoldDB" id="A0A232LXN4"/>
<protein>
    <recommendedName>
        <fullName evidence="2">DUF4604 domain-containing protein</fullName>
    </recommendedName>
</protein>
<dbReference type="Pfam" id="PF15377">
    <property type="entry name" value="DUF4604"/>
    <property type="match status" value="1"/>
</dbReference>
<dbReference type="EMBL" id="NPHW01003840">
    <property type="protein sequence ID" value="OXV08882.1"/>
    <property type="molecule type" value="Genomic_DNA"/>
</dbReference>
<reference evidence="3 4" key="1">
    <citation type="journal article" date="2015" name="Environ. Microbiol.">
        <title>Metagenome sequence of Elaphomyces granulatus from sporocarp tissue reveals Ascomycota ectomycorrhizal fingerprints of genome expansion and a Proteobacteria-rich microbiome.</title>
        <authorList>
            <person name="Quandt C.A."/>
            <person name="Kohler A."/>
            <person name="Hesse C.N."/>
            <person name="Sharpton T.J."/>
            <person name="Martin F."/>
            <person name="Spatafora J.W."/>
        </authorList>
    </citation>
    <scope>NUCLEOTIDE SEQUENCE [LARGE SCALE GENOMIC DNA]</scope>
    <source>
        <strain evidence="3 4">OSC145934</strain>
    </source>
</reference>
<feature type="compositionally biased region" description="Basic and acidic residues" evidence="1">
    <location>
        <begin position="98"/>
        <end position="107"/>
    </location>
</feature>
<feature type="compositionally biased region" description="Basic and acidic residues" evidence="1">
    <location>
        <begin position="133"/>
        <end position="144"/>
    </location>
</feature>
<evidence type="ECO:0000313" key="4">
    <source>
        <dbReference type="Proteomes" id="UP000243515"/>
    </source>
</evidence>
<proteinExistence type="predicted"/>